<dbReference type="PROSITE" id="PS00108">
    <property type="entry name" value="PROTEIN_KINASE_ST"/>
    <property type="match status" value="1"/>
</dbReference>
<dbReference type="Pfam" id="PF00069">
    <property type="entry name" value="Pkinase"/>
    <property type="match status" value="1"/>
</dbReference>
<keyword evidence="11" id="KW-1185">Reference proteome</keyword>
<dbReference type="AlphaFoldDB" id="A0A5N0EI33"/>
<proteinExistence type="predicted"/>
<name>A0A5N0EI33_9NOCA</name>
<accession>A0A5N0EI33</accession>
<dbReference type="EC" id="2.7.11.1" evidence="1"/>
<keyword evidence="4" id="KW-0547">Nucleotide-binding</keyword>
<dbReference type="EMBL" id="VXLC01000006">
    <property type="protein sequence ID" value="KAA8887745.1"/>
    <property type="molecule type" value="Genomic_DNA"/>
</dbReference>
<feature type="compositionally biased region" description="Low complexity" evidence="7">
    <location>
        <begin position="599"/>
        <end position="611"/>
    </location>
</feature>
<keyword evidence="8" id="KW-1133">Transmembrane helix</keyword>
<dbReference type="GO" id="GO:0005524">
    <property type="term" value="F:ATP binding"/>
    <property type="evidence" value="ECO:0007669"/>
    <property type="project" value="UniProtKB-KW"/>
</dbReference>
<gene>
    <name evidence="10" type="ORF">F3087_17870</name>
</gene>
<dbReference type="Gene3D" id="3.30.200.20">
    <property type="entry name" value="Phosphorylase Kinase, domain 1"/>
    <property type="match status" value="1"/>
</dbReference>
<evidence type="ECO:0000256" key="1">
    <source>
        <dbReference type="ARBA" id="ARBA00012513"/>
    </source>
</evidence>
<dbReference type="SMART" id="SM00220">
    <property type="entry name" value="S_TKc"/>
    <property type="match status" value="1"/>
</dbReference>
<evidence type="ECO:0000256" key="5">
    <source>
        <dbReference type="ARBA" id="ARBA00022777"/>
    </source>
</evidence>
<comment type="caution">
    <text evidence="10">The sequence shown here is derived from an EMBL/GenBank/DDBJ whole genome shotgun (WGS) entry which is preliminary data.</text>
</comment>
<feature type="compositionally biased region" description="Low complexity" evidence="7">
    <location>
        <begin position="421"/>
        <end position="435"/>
    </location>
</feature>
<keyword evidence="2" id="KW-0723">Serine/threonine-protein kinase</keyword>
<organism evidence="10 11">
    <name type="scientific">Nocardia colli</name>
    <dbReference type="NCBI Taxonomy" id="2545717"/>
    <lineage>
        <taxon>Bacteria</taxon>
        <taxon>Bacillati</taxon>
        <taxon>Actinomycetota</taxon>
        <taxon>Actinomycetes</taxon>
        <taxon>Mycobacteriales</taxon>
        <taxon>Nocardiaceae</taxon>
        <taxon>Nocardia</taxon>
    </lineage>
</organism>
<dbReference type="PANTHER" id="PTHR43289:SF6">
    <property type="entry name" value="SERINE_THREONINE-PROTEIN KINASE NEKL-3"/>
    <property type="match status" value="1"/>
</dbReference>
<keyword evidence="8" id="KW-0472">Membrane</keyword>
<keyword evidence="3" id="KW-0808">Transferase</keyword>
<dbReference type="PANTHER" id="PTHR43289">
    <property type="entry name" value="MITOGEN-ACTIVATED PROTEIN KINASE KINASE KINASE 20-RELATED"/>
    <property type="match status" value="1"/>
</dbReference>
<evidence type="ECO:0000313" key="11">
    <source>
        <dbReference type="Proteomes" id="UP000323876"/>
    </source>
</evidence>
<evidence type="ECO:0000256" key="6">
    <source>
        <dbReference type="ARBA" id="ARBA00022840"/>
    </source>
</evidence>
<feature type="domain" description="Protein kinase" evidence="9">
    <location>
        <begin position="9"/>
        <end position="280"/>
    </location>
</feature>
<keyword evidence="8" id="KW-0812">Transmembrane</keyword>
<dbReference type="InterPro" id="IPR000719">
    <property type="entry name" value="Prot_kinase_dom"/>
</dbReference>
<keyword evidence="6" id="KW-0067">ATP-binding</keyword>
<feature type="compositionally biased region" description="Low complexity" evidence="7">
    <location>
        <begin position="446"/>
        <end position="455"/>
    </location>
</feature>
<protein>
    <recommendedName>
        <fullName evidence="1">non-specific serine/threonine protein kinase</fullName>
        <ecNumber evidence="1">2.7.11.1</ecNumber>
    </recommendedName>
</protein>
<evidence type="ECO:0000256" key="2">
    <source>
        <dbReference type="ARBA" id="ARBA00022527"/>
    </source>
</evidence>
<evidence type="ECO:0000256" key="4">
    <source>
        <dbReference type="ARBA" id="ARBA00022741"/>
    </source>
</evidence>
<feature type="transmembrane region" description="Helical" evidence="8">
    <location>
        <begin position="814"/>
        <end position="841"/>
    </location>
</feature>
<sequence length="890" mass="91447">MVREALPAYDIGAELGRGGCGVVLSGTHRRLGRPVAIKQIPPQFVHDDQVRRRFVAEARVLAAIDHPHVVRVFDYLEHGELCLLVMEYLPGGTVGERFATQGYDSATAVAIALSCAAGLTAAHRHRVLHRDVKPANLMFAAGGAIKLTDFGIAKIVGGDETLVTKAGDIIGTPSYIAPEQARGQQLSPATDVYALSTMLYQLLSGVLPFPPGDGPLAMLFAHAFDEPTPLSEVAPGIPEPIAAVVMRGLATDPAQRFDTAESFGIALAQPAAYCWGEDWLTPLGIPVFGADTIIAAATGGARPPSRDYPRTPPVTPGPRRGTPVMPEPHAGPPRATPRPHHGVPPPDSDGTSLSPSGNNPPDRYRTPPPFGLVTSGGATDPRVSPGGSMEDETATSPSVSGESPSGERTHGSRRPGGLLEGGAAVPPSAAGESPGPGSPPGRTAIPPSVSSGPSSPGSPPGIMGLGESLEDQAIIPPSASGELSDRGSVPRSRTPGMSPEQGVPPGSVETGGSPGPPSPSGNPPPGGSATSTDKPAGVAPPTTQWSRTGPPPSSGDAPATVPWYPAGSRSAGLPPRPMAGARPVGGPPPAGTRPPAGPRPRGQGARPVRGPVTRVRPLQVMPEGGARLVEIDRRDLVPIQQVVGFESARVPFAVAVVLAVAGVVLAVLGLGEATIGGDLAAGSVSLGGVDPVTTPVEIDLTKPIPLRVNGIEADAASLKVTVLGVPLGGETVPFVPGEQSAMLPPSVNRYVMAGTLTGELVLLRNGSEIGTERVEFHTVQRPTMTATAVGVVLLALFSLAYLESNMRRLRRGRGGFANSFGLTISAALFSVALVGAVWILFGHPPMVLTTAGSAVLAAAAGSAASVGARRIGKRYRYLRRARRRRARRRR</sequence>
<dbReference type="Proteomes" id="UP000323876">
    <property type="component" value="Unassembled WGS sequence"/>
</dbReference>
<dbReference type="OrthoDB" id="9801841at2"/>
<evidence type="ECO:0000313" key="10">
    <source>
        <dbReference type="EMBL" id="KAA8887745.1"/>
    </source>
</evidence>
<feature type="compositionally biased region" description="Polar residues" evidence="7">
    <location>
        <begin position="349"/>
        <end position="359"/>
    </location>
</feature>
<evidence type="ECO:0000256" key="7">
    <source>
        <dbReference type="SAM" id="MobiDB-lite"/>
    </source>
</evidence>
<dbReference type="SUPFAM" id="SSF56112">
    <property type="entry name" value="Protein kinase-like (PK-like)"/>
    <property type="match status" value="1"/>
</dbReference>
<dbReference type="InterPro" id="IPR008271">
    <property type="entry name" value="Ser/Thr_kinase_AS"/>
</dbReference>
<keyword evidence="5 10" id="KW-0418">Kinase</keyword>
<feature type="compositionally biased region" description="Pro residues" evidence="7">
    <location>
        <begin position="585"/>
        <end position="598"/>
    </location>
</feature>
<feature type="transmembrane region" description="Helical" evidence="8">
    <location>
        <begin position="847"/>
        <end position="868"/>
    </location>
</feature>
<evidence type="ECO:0000256" key="8">
    <source>
        <dbReference type="SAM" id="Phobius"/>
    </source>
</evidence>
<feature type="compositionally biased region" description="Pro residues" evidence="7">
    <location>
        <begin position="325"/>
        <end position="347"/>
    </location>
</feature>
<feature type="region of interest" description="Disordered" evidence="7">
    <location>
        <begin position="298"/>
        <end position="611"/>
    </location>
</feature>
<reference evidence="10 11" key="1">
    <citation type="submission" date="2019-09" db="EMBL/GenBank/DDBJ databases">
        <authorList>
            <person name="Wang X."/>
        </authorList>
    </citation>
    <scope>NUCLEOTIDE SEQUENCE [LARGE SCALE GENOMIC DNA]</scope>
    <source>
        <strain evidence="10 11">CICC 11023</strain>
    </source>
</reference>
<evidence type="ECO:0000259" key="9">
    <source>
        <dbReference type="PROSITE" id="PS50011"/>
    </source>
</evidence>
<dbReference type="CDD" id="cd14014">
    <property type="entry name" value="STKc_PknB_like"/>
    <property type="match status" value="1"/>
</dbReference>
<feature type="transmembrane region" description="Helical" evidence="8">
    <location>
        <begin position="783"/>
        <end position="802"/>
    </location>
</feature>
<feature type="compositionally biased region" description="Pro residues" evidence="7">
    <location>
        <begin position="514"/>
        <end position="526"/>
    </location>
</feature>
<dbReference type="Gene3D" id="1.10.510.10">
    <property type="entry name" value="Transferase(Phosphotransferase) domain 1"/>
    <property type="match status" value="1"/>
</dbReference>
<evidence type="ECO:0000256" key="3">
    <source>
        <dbReference type="ARBA" id="ARBA00022679"/>
    </source>
</evidence>
<dbReference type="InterPro" id="IPR011009">
    <property type="entry name" value="Kinase-like_dom_sf"/>
</dbReference>
<dbReference type="PROSITE" id="PS50011">
    <property type="entry name" value="PROTEIN_KINASE_DOM"/>
    <property type="match status" value="1"/>
</dbReference>
<dbReference type="GO" id="GO:0004674">
    <property type="term" value="F:protein serine/threonine kinase activity"/>
    <property type="evidence" value="ECO:0007669"/>
    <property type="project" value="UniProtKB-KW"/>
</dbReference>